<evidence type="ECO:0000256" key="5">
    <source>
        <dbReference type="ARBA" id="ARBA00023069"/>
    </source>
</evidence>
<feature type="region of interest" description="Disordered" evidence="8">
    <location>
        <begin position="1"/>
        <end position="31"/>
    </location>
</feature>
<keyword evidence="4 7" id="KW-0175">Coiled coil</keyword>
<reference evidence="9" key="1">
    <citation type="submission" date="2021-01" db="EMBL/GenBank/DDBJ databases">
        <authorList>
            <person name="Corre E."/>
            <person name="Pelletier E."/>
            <person name="Niang G."/>
            <person name="Scheremetjew M."/>
            <person name="Finn R."/>
            <person name="Kale V."/>
            <person name="Holt S."/>
            <person name="Cochrane G."/>
            <person name="Meng A."/>
            <person name="Brown T."/>
            <person name="Cohen L."/>
        </authorList>
    </citation>
    <scope>NUCLEOTIDE SEQUENCE</scope>
    <source>
        <strain evidence="9">CCMP3107</strain>
    </source>
</reference>
<keyword evidence="5" id="KW-0969">Cilium</keyword>
<organism evidence="9">
    <name type="scientific">Heterosigma akashiwo</name>
    <name type="common">Chromophytic alga</name>
    <name type="synonym">Heterosigma carterae</name>
    <dbReference type="NCBI Taxonomy" id="2829"/>
    <lineage>
        <taxon>Eukaryota</taxon>
        <taxon>Sar</taxon>
        <taxon>Stramenopiles</taxon>
        <taxon>Ochrophyta</taxon>
        <taxon>Raphidophyceae</taxon>
        <taxon>Chattonellales</taxon>
        <taxon>Chattonellaceae</taxon>
        <taxon>Heterosigma</taxon>
    </lineage>
</organism>
<gene>
    <name evidence="9" type="ORF">HAKA00212_LOCUS12498</name>
</gene>
<proteinExistence type="inferred from homology"/>
<dbReference type="EMBL" id="HBIU01027088">
    <property type="protein sequence ID" value="CAE0633785.1"/>
    <property type="molecule type" value="Transcribed_RNA"/>
</dbReference>
<feature type="compositionally biased region" description="Low complexity" evidence="8">
    <location>
        <begin position="618"/>
        <end position="627"/>
    </location>
</feature>
<keyword evidence="6" id="KW-0966">Cell projection</keyword>
<feature type="compositionally biased region" description="Basic and acidic residues" evidence="8">
    <location>
        <begin position="20"/>
        <end position="30"/>
    </location>
</feature>
<protein>
    <recommendedName>
        <fullName evidence="3">Cilia- and flagella-associated protein 157</fullName>
    </recommendedName>
</protein>
<dbReference type="GO" id="GO:0036064">
    <property type="term" value="C:ciliary basal body"/>
    <property type="evidence" value="ECO:0007669"/>
    <property type="project" value="TreeGrafter"/>
</dbReference>
<feature type="coiled-coil region" evidence="7">
    <location>
        <begin position="260"/>
        <end position="287"/>
    </location>
</feature>
<comment type="subcellular location">
    <subcellularLocation>
        <location evidence="1">Cell projection</location>
        <location evidence="1">Cilium</location>
    </subcellularLocation>
</comment>
<feature type="region of interest" description="Disordered" evidence="8">
    <location>
        <begin position="614"/>
        <end position="666"/>
    </location>
</feature>
<comment type="similarity">
    <text evidence="2">Belongs to the CFAP157 family.</text>
</comment>
<dbReference type="PANTHER" id="PTHR31954:SF1">
    <property type="entry name" value="CILIA- AND FLAGELLA-ASSOCIATED PROTEIN 157"/>
    <property type="match status" value="1"/>
</dbReference>
<accession>A0A7S3XVY9</accession>
<feature type="coiled-coil region" evidence="7">
    <location>
        <begin position="46"/>
        <end position="190"/>
    </location>
</feature>
<evidence type="ECO:0000313" key="9">
    <source>
        <dbReference type="EMBL" id="CAE0633785.1"/>
    </source>
</evidence>
<evidence type="ECO:0000256" key="4">
    <source>
        <dbReference type="ARBA" id="ARBA00023054"/>
    </source>
</evidence>
<evidence type="ECO:0000256" key="6">
    <source>
        <dbReference type="ARBA" id="ARBA00023273"/>
    </source>
</evidence>
<dbReference type="GO" id="GO:0008017">
    <property type="term" value="F:microtubule binding"/>
    <property type="evidence" value="ECO:0007669"/>
    <property type="project" value="TreeGrafter"/>
</dbReference>
<evidence type="ECO:0000256" key="8">
    <source>
        <dbReference type="SAM" id="MobiDB-lite"/>
    </source>
</evidence>
<evidence type="ECO:0000256" key="2">
    <source>
        <dbReference type="ARBA" id="ARBA00010841"/>
    </source>
</evidence>
<dbReference type="InterPro" id="IPR038844">
    <property type="entry name" value="CFAP157"/>
</dbReference>
<feature type="coiled-coil region" evidence="7">
    <location>
        <begin position="358"/>
        <end position="392"/>
    </location>
</feature>
<evidence type="ECO:0000256" key="7">
    <source>
        <dbReference type="SAM" id="Coils"/>
    </source>
</evidence>
<dbReference type="AlphaFoldDB" id="A0A7S3XVY9"/>
<evidence type="ECO:0000256" key="1">
    <source>
        <dbReference type="ARBA" id="ARBA00004138"/>
    </source>
</evidence>
<dbReference type="PANTHER" id="PTHR31954">
    <property type="entry name" value="CILIA- AND FLAGELLA-ASSOCIATED PROTEIN 157"/>
    <property type="match status" value="1"/>
</dbReference>
<feature type="region of interest" description="Disordered" evidence="8">
    <location>
        <begin position="289"/>
        <end position="341"/>
    </location>
</feature>
<sequence length="666" mass="74355">MDEPKTISEHEDDGEQQKVQPEKLHHDKSEGTLLLEKTLVDLKMTAIEKQDKVKSQKEELVKQKNDQADVYYYLHKKLDDNFDLISELERQIISEQTDRERKKREYERKIEAKREELSKKTTGLEEHRSKLKDALHGLKEVEDKKAAYEAREKEILNEMEQAKQEHEEELDRLERERVQGKQRLERARSAHLRATEEQLEATVKEEMKSKAKEIKQTYDSLAGTLLARSGEAEALVREHTRLVAHGKGLQGELEVMVEVGEELRRKNARLEKVLEDLNTRLQQIAAEGEEDGAEGGFGSHIPSPPIAPEATPLPFSPQAAFPGAGLPSKMPSPRSIETEDKLGVTFSGVDVEDSEMSLEKWDQHIKSLQRSLKKAHKDLERQERRAEAVAGATRRLRAGQPPAVRVLLETAAFLQEEVYPPDARAWPSEIRWEADDRGIQRLPLSKLPPGERRKVFALLMNQFHHHQTTRYEQTHFTGGGTSLPPIFGNNTNSLHENSLAHHGDDHRTLTTVMSNESLPTQFTAHYSSQQVVDTAEKACQTPWVASETYLSGTRSRAAMAVSTLGVAAKPAAAAAVAAAAALKEKRLGGGGGELGASDDATLATHVSELTLNTRDTRAPQPRARRPYLPAPAAAPPGTVRPRDAYVLRAHKPTPPSKGGTIGRWPA</sequence>
<name>A0A7S3XVY9_HETAK</name>
<evidence type="ECO:0000256" key="3">
    <source>
        <dbReference type="ARBA" id="ARBA00014087"/>
    </source>
</evidence>